<reference evidence="1" key="1">
    <citation type="submission" date="2021-11" db="EMBL/GenBank/DDBJ databases">
        <authorList>
            <consortium name="Genoscope - CEA"/>
            <person name="William W."/>
        </authorList>
    </citation>
    <scope>NUCLEOTIDE SEQUENCE</scope>
</reference>
<proteinExistence type="predicted"/>
<accession>A0A8J2WT81</accession>
<evidence type="ECO:0000313" key="2">
    <source>
        <dbReference type="Proteomes" id="UP000789595"/>
    </source>
</evidence>
<organism evidence="1 2">
    <name type="scientific">Pelagomonas calceolata</name>
    <dbReference type="NCBI Taxonomy" id="35677"/>
    <lineage>
        <taxon>Eukaryota</taxon>
        <taxon>Sar</taxon>
        <taxon>Stramenopiles</taxon>
        <taxon>Ochrophyta</taxon>
        <taxon>Pelagophyceae</taxon>
        <taxon>Pelagomonadales</taxon>
        <taxon>Pelagomonadaceae</taxon>
        <taxon>Pelagomonas</taxon>
    </lineage>
</organism>
<dbReference type="EMBL" id="CAKKNE010000002">
    <property type="protein sequence ID" value="CAH0367357.1"/>
    <property type="molecule type" value="Genomic_DNA"/>
</dbReference>
<keyword evidence="2" id="KW-1185">Reference proteome</keyword>
<name>A0A8J2WT81_9STRA</name>
<protein>
    <submittedName>
        <fullName evidence="1">Uncharacterized protein</fullName>
    </submittedName>
</protein>
<evidence type="ECO:0000313" key="1">
    <source>
        <dbReference type="EMBL" id="CAH0367357.1"/>
    </source>
</evidence>
<sequence length="393" mass="43523">MPRKKKPPPRIIDEFGSLIASLVARYLDSLIAVRLLRKTAKRCSPAGALRLWTFDCCNEQQANELASEVDRDAVIVVRVHWSLQSGVQPGSHVIVNMSPFPDGYFRHCESICLVGFPRYLEAAVVDAGTGSSIRFMPHGNALTARDGWAAVFAEAPAAQGVTRRFRLRVNDVSRTFFSTFEDGRHGSSNFCELDDGGAPVDVRLDWLPVLPASRFRVETRDDRAAFVFDRSLTRGMAAEDAIMSPRTVFGTLSVLVFPAGRNIGGSAKVFLRLMTYDDPRDRDRWRHFDVAVEGRRVGTISNSFRMNRELAGLNVGLSEELFPRSRPGGQIVVEITERPATLGLCDWICGACGKLHQDPTQPPEFFHGDLSGHRCNACRAPLNLSILALHATQ</sequence>
<gene>
    <name evidence="1" type="ORF">PECAL_2P03730</name>
</gene>
<dbReference type="Proteomes" id="UP000789595">
    <property type="component" value="Unassembled WGS sequence"/>
</dbReference>
<comment type="caution">
    <text evidence="1">The sequence shown here is derived from an EMBL/GenBank/DDBJ whole genome shotgun (WGS) entry which is preliminary data.</text>
</comment>
<dbReference type="AlphaFoldDB" id="A0A8J2WT81"/>